<dbReference type="Pfam" id="PF06985">
    <property type="entry name" value="HET"/>
    <property type="match status" value="1"/>
</dbReference>
<sequence length="194" mass="22060">MRSFRQPRYILDLGSCDDRQVRLGEAGEITDFAFLSYCWGQSSDYKTTSTNLQHHLVGFPPRYHPRTIRNAVEAALTLDLQYLWVDALCILQDPDDQMIQNEVKIAHEFHTRAAVVIGAASASHGNAGFLAPRDLPYHEYELPFAMKDGDKTSDHRLMSTERGFEKKPEPMYNMGWTFPEARARCVSCASSLNE</sequence>
<dbReference type="PANTHER" id="PTHR33112">
    <property type="entry name" value="DOMAIN PROTEIN, PUTATIVE-RELATED"/>
    <property type="match status" value="1"/>
</dbReference>
<organism evidence="2 3">
    <name type="scientific">Colletotrichum tamarilloi</name>
    <dbReference type="NCBI Taxonomy" id="1209934"/>
    <lineage>
        <taxon>Eukaryota</taxon>
        <taxon>Fungi</taxon>
        <taxon>Dikarya</taxon>
        <taxon>Ascomycota</taxon>
        <taxon>Pezizomycotina</taxon>
        <taxon>Sordariomycetes</taxon>
        <taxon>Hypocreomycetidae</taxon>
        <taxon>Glomerellales</taxon>
        <taxon>Glomerellaceae</taxon>
        <taxon>Colletotrichum</taxon>
        <taxon>Colletotrichum acutatum species complex</taxon>
    </lineage>
</organism>
<evidence type="ECO:0000313" key="3">
    <source>
        <dbReference type="Proteomes" id="UP001227543"/>
    </source>
</evidence>
<accession>A0ABQ9RM61</accession>
<dbReference type="RefSeq" id="XP_060386535.1">
    <property type="nucleotide sequence ID" value="XM_060518732.1"/>
</dbReference>
<dbReference type="Proteomes" id="UP001227543">
    <property type="component" value="Unassembled WGS sequence"/>
</dbReference>
<dbReference type="PANTHER" id="PTHR33112:SF16">
    <property type="entry name" value="HETEROKARYON INCOMPATIBILITY DOMAIN-CONTAINING PROTEIN"/>
    <property type="match status" value="1"/>
</dbReference>
<comment type="caution">
    <text evidence="2">The sequence shown here is derived from an EMBL/GenBank/DDBJ whole genome shotgun (WGS) entry which is preliminary data.</text>
</comment>
<keyword evidence="3" id="KW-1185">Reference proteome</keyword>
<dbReference type="GeneID" id="85402970"/>
<dbReference type="InterPro" id="IPR010730">
    <property type="entry name" value="HET"/>
</dbReference>
<evidence type="ECO:0000313" key="2">
    <source>
        <dbReference type="EMBL" id="KAK1507582.1"/>
    </source>
</evidence>
<name>A0ABQ9RM61_9PEZI</name>
<feature type="domain" description="Heterokaryon incompatibility" evidence="1">
    <location>
        <begin position="32"/>
        <end position="180"/>
    </location>
</feature>
<dbReference type="EMBL" id="MLFU01000006">
    <property type="protein sequence ID" value="KAK1507582.1"/>
    <property type="molecule type" value="Genomic_DNA"/>
</dbReference>
<gene>
    <name evidence="2" type="ORF">CTAM01_02694</name>
</gene>
<reference evidence="2 3" key="1">
    <citation type="submission" date="2016-10" db="EMBL/GenBank/DDBJ databases">
        <title>The genome sequence of Colletotrichum fioriniae PJ7.</title>
        <authorList>
            <person name="Baroncelli R."/>
        </authorList>
    </citation>
    <scope>NUCLEOTIDE SEQUENCE [LARGE SCALE GENOMIC DNA]</scope>
    <source>
        <strain evidence="2 3">Tom-12</strain>
    </source>
</reference>
<protein>
    <submittedName>
        <fullName evidence="2">Heterokaryon incompatibility protein</fullName>
    </submittedName>
</protein>
<proteinExistence type="predicted"/>
<evidence type="ECO:0000259" key="1">
    <source>
        <dbReference type="Pfam" id="PF06985"/>
    </source>
</evidence>